<dbReference type="Pfam" id="PF02082">
    <property type="entry name" value="Rrf2"/>
    <property type="match status" value="1"/>
</dbReference>
<dbReference type="InterPro" id="IPR036388">
    <property type="entry name" value="WH-like_DNA-bd_sf"/>
</dbReference>
<dbReference type="GO" id="GO:0005829">
    <property type="term" value="C:cytosol"/>
    <property type="evidence" value="ECO:0007669"/>
    <property type="project" value="TreeGrafter"/>
</dbReference>
<dbReference type="InterPro" id="IPR000944">
    <property type="entry name" value="Tscrpt_reg_Rrf2"/>
</dbReference>
<reference evidence="1 2" key="1">
    <citation type="submission" date="2016-11" db="EMBL/GenBank/DDBJ databases">
        <authorList>
            <person name="Jaros S."/>
            <person name="Januszkiewicz K."/>
            <person name="Wedrychowicz H."/>
        </authorList>
    </citation>
    <scope>NUCLEOTIDE SEQUENCE [LARGE SCALE GENOMIC DNA]</scope>
    <source>
        <strain evidence="1 2">DSM 44666</strain>
    </source>
</reference>
<dbReference type="GO" id="GO:0003700">
    <property type="term" value="F:DNA-binding transcription factor activity"/>
    <property type="evidence" value="ECO:0007669"/>
    <property type="project" value="TreeGrafter"/>
</dbReference>
<dbReference type="SUPFAM" id="SSF46785">
    <property type="entry name" value="Winged helix' DNA-binding domain"/>
    <property type="match status" value="1"/>
</dbReference>
<evidence type="ECO:0000313" key="1">
    <source>
        <dbReference type="EMBL" id="SHE60397.1"/>
    </source>
</evidence>
<protein>
    <submittedName>
        <fullName evidence="1">Transcriptional regulator, BadM/Rrf2 family</fullName>
    </submittedName>
</protein>
<dbReference type="STRING" id="112248.SAMN05444392_10235"/>
<proteinExistence type="predicted"/>
<gene>
    <name evidence="1" type="ORF">SAMN05444392_10235</name>
</gene>
<dbReference type="PANTHER" id="PTHR33221:SF15">
    <property type="entry name" value="HTH-TYPE TRANSCRIPTIONAL REGULATOR YWGB-RELATED"/>
    <property type="match status" value="1"/>
</dbReference>
<dbReference type="Proteomes" id="UP000184476">
    <property type="component" value="Unassembled WGS sequence"/>
</dbReference>
<dbReference type="Gene3D" id="1.10.10.10">
    <property type="entry name" value="Winged helix-like DNA-binding domain superfamily/Winged helix DNA-binding domain"/>
    <property type="match status" value="1"/>
</dbReference>
<dbReference type="OrthoDB" id="213028at2"/>
<keyword evidence="2" id="KW-1185">Reference proteome</keyword>
<sequence>MKKLSCRFPMGIHILALIAIQPTLCTGDYLAKQLQTNPVVIRKIIAMLKKAKLVQVRAGVGGASLLKSTDQITLLDIYKAVEVVDHDGELFNIRDESNSSCQITSSLSANICETLNEAQQMMEQYLAQISLQQLLDQSFHSLAQ</sequence>
<organism evidence="1 2">
    <name type="scientific">Seinonella peptonophila</name>
    <dbReference type="NCBI Taxonomy" id="112248"/>
    <lineage>
        <taxon>Bacteria</taxon>
        <taxon>Bacillati</taxon>
        <taxon>Bacillota</taxon>
        <taxon>Bacilli</taxon>
        <taxon>Bacillales</taxon>
        <taxon>Thermoactinomycetaceae</taxon>
        <taxon>Seinonella</taxon>
    </lineage>
</organism>
<evidence type="ECO:0000313" key="2">
    <source>
        <dbReference type="Proteomes" id="UP000184476"/>
    </source>
</evidence>
<name>A0A1M4UUS1_9BACL</name>
<dbReference type="AlphaFoldDB" id="A0A1M4UUS1"/>
<accession>A0A1M4UUS1</accession>
<dbReference type="PROSITE" id="PS51197">
    <property type="entry name" value="HTH_RRF2_2"/>
    <property type="match status" value="1"/>
</dbReference>
<dbReference type="EMBL" id="FQVL01000002">
    <property type="protein sequence ID" value="SHE60397.1"/>
    <property type="molecule type" value="Genomic_DNA"/>
</dbReference>
<dbReference type="PANTHER" id="PTHR33221">
    <property type="entry name" value="WINGED HELIX-TURN-HELIX TRANSCRIPTIONAL REGULATOR, RRF2 FAMILY"/>
    <property type="match status" value="1"/>
</dbReference>
<dbReference type="InterPro" id="IPR036390">
    <property type="entry name" value="WH_DNA-bd_sf"/>
</dbReference>
<dbReference type="RefSeq" id="WP_073153001.1">
    <property type="nucleotide sequence ID" value="NZ_FQVL01000002.1"/>
</dbReference>